<keyword evidence="4" id="KW-1185">Reference proteome</keyword>
<accession>X6N9M5</accession>
<reference evidence="3 4" key="1">
    <citation type="journal article" date="2013" name="Curr. Biol.">
        <title>The Genome of the Foraminiferan Reticulomyxa filosa.</title>
        <authorList>
            <person name="Glockner G."/>
            <person name="Hulsmann N."/>
            <person name="Schleicher M."/>
            <person name="Noegel A.A."/>
            <person name="Eichinger L."/>
            <person name="Gallinger C."/>
            <person name="Pawlowski J."/>
            <person name="Sierra R."/>
            <person name="Euteneuer U."/>
            <person name="Pillet L."/>
            <person name="Moustafa A."/>
            <person name="Platzer M."/>
            <person name="Groth M."/>
            <person name="Szafranski K."/>
            <person name="Schliwa M."/>
        </authorList>
    </citation>
    <scope>NUCLEOTIDE SEQUENCE [LARGE SCALE GENOMIC DNA]</scope>
</reference>
<feature type="compositionally biased region" description="Low complexity" evidence="1">
    <location>
        <begin position="317"/>
        <end position="331"/>
    </location>
</feature>
<dbReference type="Proteomes" id="UP000023152">
    <property type="component" value="Unassembled WGS sequence"/>
</dbReference>
<organism evidence="3 4">
    <name type="scientific">Reticulomyxa filosa</name>
    <dbReference type="NCBI Taxonomy" id="46433"/>
    <lineage>
        <taxon>Eukaryota</taxon>
        <taxon>Sar</taxon>
        <taxon>Rhizaria</taxon>
        <taxon>Retaria</taxon>
        <taxon>Foraminifera</taxon>
        <taxon>Monothalamids</taxon>
        <taxon>Reticulomyxidae</taxon>
        <taxon>Reticulomyxa</taxon>
    </lineage>
</organism>
<keyword evidence="2" id="KW-0472">Membrane</keyword>
<feature type="transmembrane region" description="Helical" evidence="2">
    <location>
        <begin position="196"/>
        <end position="213"/>
    </location>
</feature>
<feature type="region of interest" description="Disordered" evidence="1">
    <location>
        <begin position="266"/>
        <end position="415"/>
    </location>
</feature>
<comment type="caution">
    <text evidence="3">The sequence shown here is derived from an EMBL/GenBank/DDBJ whole genome shotgun (WGS) entry which is preliminary data.</text>
</comment>
<feature type="transmembrane region" description="Helical" evidence="2">
    <location>
        <begin position="617"/>
        <end position="638"/>
    </location>
</feature>
<feature type="transmembrane region" description="Helical" evidence="2">
    <location>
        <begin position="160"/>
        <end position="184"/>
    </location>
</feature>
<proteinExistence type="predicted"/>
<evidence type="ECO:0000313" key="3">
    <source>
        <dbReference type="EMBL" id="ETO22002.1"/>
    </source>
</evidence>
<feature type="transmembrane region" description="Helical" evidence="2">
    <location>
        <begin position="645"/>
        <end position="662"/>
    </location>
</feature>
<feature type="compositionally biased region" description="Basic residues" evidence="1">
    <location>
        <begin position="332"/>
        <end position="352"/>
    </location>
</feature>
<gene>
    <name evidence="3" type="ORF">RFI_15204</name>
</gene>
<dbReference type="AlphaFoldDB" id="X6N9M5"/>
<dbReference type="PANTHER" id="PTHR36812:SF9">
    <property type="entry name" value="MYB-LIKE PROTEIN X ISOFORM X1"/>
    <property type="match status" value="1"/>
</dbReference>
<feature type="compositionally biased region" description="Acidic residues" evidence="1">
    <location>
        <begin position="376"/>
        <end position="413"/>
    </location>
</feature>
<feature type="transmembrane region" description="Helical" evidence="2">
    <location>
        <begin position="580"/>
        <end position="597"/>
    </location>
</feature>
<name>X6N9M5_RETFI</name>
<evidence type="ECO:0000256" key="2">
    <source>
        <dbReference type="SAM" id="Phobius"/>
    </source>
</evidence>
<protein>
    <submittedName>
        <fullName evidence="3">Uncharacterized protein</fullName>
    </submittedName>
</protein>
<feature type="compositionally biased region" description="Basic and acidic residues" evidence="1">
    <location>
        <begin position="271"/>
        <end position="292"/>
    </location>
</feature>
<dbReference type="EMBL" id="ASPP01011119">
    <property type="protein sequence ID" value="ETO22002.1"/>
    <property type="molecule type" value="Genomic_DNA"/>
</dbReference>
<feature type="transmembrane region" description="Helical" evidence="2">
    <location>
        <begin position="525"/>
        <end position="546"/>
    </location>
</feature>
<feature type="transmembrane region" description="Helical" evidence="2">
    <location>
        <begin position="73"/>
        <end position="94"/>
    </location>
</feature>
<keyword evidence="2" id="KW-1133">Transmembrane helix</keyword>
<dbReference type="PANTHER" id="PTHR36812">
    <property type="entry name" value="NEUROFILAMENT TRIPLET M PROTEIN-LIKE PROTEIN"/>
    <property type="match status" value="1"/>
</dbReference>
<keyword evidence="2" id="KW-0812">Transmembrane</keyword>
<feature type="transmembrane region" description="Helical" evidence="2">
    <location>
        <begin position="483"/>
        <end position="505"/>
    </location>
</feature>
<evidence type="ECO:0000313" key="4">
    <source>
        <dbReference type="Proteomes" id="UP000023152"/>
    </source>
</evidence>
<evidence type="ECO:0000256" key="1">
    <source>
        <dbReference type="SAM" id="MobiDB-lite"/>
    </source>
</evidence>
<feature type="transmembrane region" description="Helical" evidence="2">
    <location>
        <begin position="706"/>
        <end position="728"/>
    </location>
</feature>
<sequence length="737" mass="85149">MSGDSSTDDGSDDEHLPLTRNAQRRRPLKSILQYDELPVLRKIAHPLLYPLVYILDTDGLRERPWLQLPLLKYLISITNLFIGIAFVQVVIGWVEYMNKSGKSDEEAEEDERIKKNCIHAYEMNFNISLFSQKKNKKKKIEYLLFLHFIRDKTTKHHYGYFLMTCAHIIGYGVVYCFAFIQYAYFSDNVLQSFECFLLLLFVAILSIGICLMLDQFYFDKAYTLSDVFLHSSRQMTLLYRNVHTFGATTDYQFLALDGNHKKSIYLKKPSKNKDRDKEKRERERETKAKDKISPLVSDPNRWNENKGLENQQQQDPNKTTNTNATTTTKIINLKKRRNKGKKKNKRKRRNRPNRLLADSSFETVAYGGDYASHSDEDSEDDDNNNDDDDDDDNDDDGDFGNDNGNDNDGDDDSAGDREEILKLKLSTIDQNANLALKHGNEHGDLTASKVPEEHGTLVPTSTSDDNSRIPNLRESFFMINENMWHMSIGFLLTETVVFIFVGLYVRLLGDWSGDASSVLSNTWNIVVFGLVLAALTAVTEAAMEIYCKGMCFRKYLESQSRYVTLDSQYREDRDTMFEEPILVFLLLWSNGVSTLWNHTLASTIGWSLLTPNQTTNVLSQFGTAFSATLIFMVVGFILHDYKRRYVTPFFSFFFTSIYIYIIKKECEDEINELKNTPELNIEFEAQVGRLIRRMMLYDQLHDTFDLAFAVAVSFAWEIFAVIYFIYILSPSSFLIVF</sequence>